<proteinExistence type="predicted"/>
<evidence type="ECO:0000313" key="1">
    <source>
        <dbReference type="EMBL" id="ETO05496.1"/>
    </source>
</evidence>
<evidence type="ECO:0000313" key="2">
    <source>
        <dbReference type="Proteomes" id="UP000023152"/>
    </source>
</evidence>
<dbReference type="AlphaFoldDB" id="X6LVW0"/>
<gene>
    <name evidence="1" type="ORF">RFI_31901</name>
</gene>
<reference evidence="1 2" key="1">
    <citation type="journal article" date="2013" name="Curr. Biol.">
        <title>The Genome of the Foraminiferan Reticulomyxa filosa.</title>
        <authorList>
            <person name="Glockner G."/>
            <person name="Hulsmann N."/>
            <person name="Schleicher M."/>
            <person name="Noegel A.A."/>
            <person name="Eichinger L."/>
            <person name="Gallinger C."/>
            <person name="Pawlowski J."/>
            <person name="Sierra R."/>
            <person name="Euteneuer U."/>
            <person name="Pillet L."/>
            <person name="Moustafa A."/>
            <person name="Platzer M."/>
            <person name="Groth M."/>
            <person name="Szafranski K."/>
            <person name="Schliwa M."/>
        </authorList>
    </citation>
    <scope>NUCLEOTIDE SEQUENCE [LARGE SCALE GENOMIC DNA]</scope>
</reference>
<dbReference type="EMBL" id="ASPP01028066">
    <property type="protein sequence ID" value="ETO05496.1"/>
    <property type="molecule type" value="Genomic_DNA"/>
</dbReference>
<dbReference type="Proteomes" id="UP000023152">
    <property type="component" value="Unassembled WGS sequence"/>
</dbReference>
<sequence length="381" mass="43902">MNGKLLAILSSMELLLVFVTINVLNALMVVSSANNEYMQFSLGLEEQTNRFGSSLQYKYIENVTEYVNQLHVELVTWKCAQYQQVNSLTDVSMVPMQFKNEIIRIPQNKLSIRPKKFKKTYDKTPTVSTFTSKPLSYSTFTNGEVEVMTPPSNEIQMASTRTSMIFEALFAVNCHWYHIGADSEIKCKRYLLSSQIYHHKVSSYKYLSSTSPDMSQVLVKLQYRQDTCNFVVTLLSEIWTYSDGDFDTLFDKLKLLAQVVMESQSLLSNCSLYALMVIEALTAQIRYGHNVTDEQFCCKSAVMSIFYLCAEAPLSTISGIKWHLCNQHPHNDIHQYARLPPQFSVHAHHRPFTYNNSNGIKSTYRPYHVVKLSLFFLFLRY</sequence>
<comment type="caution">
    <text evidence="1">The sequence shown here is derived from an EMBL/GenBank/DDBJ whole genome shotgun (WGS) entry which is preliminary data.</text>
</comment>
<name>X6LVW0_RETFI</name>
<keyword evidence="2" id="KW-1185">Reference proteome</keyword>
<organism evidence="1 2">
    <name type="scientific">Reticulomyxa filosa</name>
    <dbReference type="NCBI Taxonomy" id="46433"/>
    <lineage>
        <taxon>Eukaryota</taxon>
        <taxon>Sar</taxon>
        <taxon>Rhizaria</taxon>
        <taxon>Retaria</taxon>
        <taxon>Foraminifera</taxon>
        <taxon>Monothalamids</taxon>
        <taxon>Reticulomyxidae</taxon>
        <taxon>Reticulomyxa</taxon>
    </lineage>
</organism>
<protein>
    <submittedName>
        <fullName evidence="1">Uncharacterized protein</fullName>
    </submittedName>
</protein>
<accession>X6LVW0</accession>